<dbReference type="PANTHER" id="PTHR30461:SF2">
    <property type="entry name" value="SERINE RECOMBINASE PINE-RELATED"/>
    <property type="match status" value="1"/>
</dbReference>
<gene>
    <name evidence="5" type="ORF">D3H55_07085</name>
</gene>
<dbReference type="Gene3D" id="3.90.1750.20">
    <property type="entry name" value="Putative Large Serine Recombinase, Chain B, Domain 2"/>
    <property type="match status" value="1"/>
</dbReference>
<feature type="domain" description="Recombinase" evidence="4">
    <location>
        <begin position="163"/>
        <end position="288"/>
    </location>
</feature>
<dbReference type="Pfam" id="PF07508">
    <property type="entry name" value="Recombinase"/>
    <property type="match status" value="1"/>
</dbReference>
<dbReference type="SMART" id="SM00857">
    <property type="entry name" value="Resolvase"/>
    <property type="match status" value="1"/>
</dbReference>
<keyword evidence="1" id="KW-0238">DNA-binding</keyword>
<evidence type="ECO:0000313" key="5">
    <source>
        <dbReference type="EMBL" id="RIW35641.1"/>
    </source>
</evidence>
<dbReference type="GO" id="GO:0000150">
    <property type="term" value="F:DNA strand exchange activity"/>
    <property type="evidence" value="ECO:0007669"/>
    <property type="project" value="InterPro"/>
</dbReference>
<keyword evidence="2" id="KW-0233">DNA recombination</keyword>
<organism evidence="5 6">
    <name type="scientific">Bacillus salacetis</name>
    <dbReference type="NCBI Taxonomy" id="2315464"/>
    <lineage>
        <taxon>Bacteria</taxon>
        <taxon>Bacillati</taxon>
        <taxon>Bacillota</taxon>
        <taxon>Bacilli</taxon>
        <taxon>Bacillales</taxon>
        <taxon>Bacillaceae</taxon>
        <taxon>Bacillus</taxon>
    </lineage>
</organism>
<evidence type="ECO:0000313" key="6">
    <source>
        <dbReference type="Proteomes" id="UP000265801"/>
    </source>
</evidence>
<dbReference type="Pfam" id="PF00239">
    <property type="entry name" value="Resolvase"/>
    <property type="match status" value="1"/>
</dbReference>
<keyword evidence="6" id="KW-1185">Reference proteome</keyword>
<dbReference type="OrthoDB" id="65783at2"/>
<dbReference type="InterPro" id="IPR006119">
    <property type="entry name" value="Resolv_N"/>
</dbReference>
<dbReference type="GO" id="GO:0003677">
    <property type="term" value="F:DNA binding"/>
    <property type="evidence" value="ECO:0007669"/>
    <property type="project" value="UniProtKB-KW"/>
</dbReference>
<dbReference type="Proteomes" id="UP000265801">
    <property type="component" value="Unassembled WGS sequence"/>
</dbReference>
<evidence type="ECO:0000256" key="3">
    <source>
        <dbReference type="SAM" id="Coils"/>
    </source>
</evidence>
<dbReference type="SUPFAM" id="SSF53041">
    <property type="entry name" value="Resolvase-like"/>
    <property type="match status" value="1"/>
</dbReference>
<proteinExistence type="predicted"/>
<dbReference type="InterPro" id="IPR011109">
    <property type="entry name" value="DNA_bind_recombinase_dom"/>
</dbReference>
<accession>A0A3A1R2W9</accession>
<reference evidence="5 6" key="1">
    <citation type="submission" date="2018-09" db="EMBL/GenBank/DDBJ databases">
        <title>Bacillus saliacetes sp. nov., isolated from Thai shrimp paste (Ka-pi).</title>
        <authorList>
            <person name="Daroonpunt R."/>
            <person name="Tanasupawat S."/>
            <person name="Yiamsombut S."/>
        </authorList>
    </citation>
    <scope>NUCLEOTIDE SEQUENCE [LARGE SCALE GENOMIC DNA]</scope>
    <source>
        <strain evidence="5 6">SKP7-4</strain>
    </source>
</reference>
<dbReference type="EMBL" id="QXIR01000007">
    <property type="protein sequence ID" value="RIW35641.1"/>
    <property type="molecule type" value="Genomic_DNA"/>
</dbReference>
<feature type="coiled-coil region" evidence="3">
    <location>
        <begin position="397"/>
        <end position="464"/>
    </location>
</feature>
<comment type="caution">
    <text evidence="5">The sequence shown here is derived from an EMBL/GenBank/DDBJ whole genome shotgun (WGS) entry which is preliminary data.</text>
</comment>
<dbReference type="Gene3D" id="3.40.50.1390">
    <property type="entry name" value="Resolvase, N-terminal catalytic domain"/>
    <property type="match status" value="1"/>
</dbReference>
<dbReference type="RefSeq" id="WP_119546206.1">
    <property type="nucleotide sequence ID" value="NZ_QXIR01000007.1"/>
</dbReference>
<name>A0A3A1R2W9_9BACI</name>
<evidence type="ECO:0000256" key="2">
    <source>
        <dbReference type="ARBA" id="ARBA00023172"/>
    </source>
</evidence>
<protein>
    <submittedName>
        <fullName evidence="5">Recombinase family protein</fullName>
    </submittedName>
</protein>
<dbReference type="PROSITE" id="PS51737">
    <property type="entry name" value="RECOMBINASE_DNA_BIND"/>
    <property type="match status" value="1"/>
</dbReference>
<dbReference type="AlphaFoldDB" id="A0A3A1R2W9"/>
<keyword evidence="3" id="KW-0175">Coiled coil</keyword>
<dbReference type="InterPro" id="IPR038109">
    <property type="entry name" value="DNA_bind_recomb_sf"/>
</dbReference>
<dbReference type="InterPro" id="IPR036162">
    <property type="entry name" value="Resolvase-like_N_sf"/>
</dbReference>
<dbReference type="PANTHER" id="PTHR30461">
    <property type="entry name" value="DNA-INVERTASE FROM LAMBDOID PROPHAGE"/>
    <property type="match status" value="1"/>
</dbReference>
<dbReference type="InterPro" id="IPR050639">
    <property type="entry name" value="SSR_resolvase"/>
</dbReference>
<dbReference type="CDD" id="cd00338">
    <property type="entry name" value="Ser_Recombinase"/>
    <property type="match status" value="1"/>
</dbReference>
<evidence type="ECO:0000256" key="1">
    <source>
        <dbReference type="ARBA" id="ARBA00023125"/>
    </source>
</evidence>
<evidence type="ECO:0000259" key="4">
    <source>
        <dbReference type="PROSITE" id="PS51737"/>
    </source>
</evidence>
<sequence>MKRVWCLYRVSTKSQVNLEDDIPLQRNACINFIHKQHGWTLCNELYEKGISGWKTKNDDRDALLTIREGAINNEFDVLLVFMLDRLGRREDETPLVISFLHDCGVEVWSVQEGKRSIESHIDKLITYIGFWQSSGESLKTSIRVRESKKQLSEQGYYQGGIPPFGYKLSETNERHWKDSSRRIKRLSICIDEADIVRIIFDLYVNQNHGIKRITSYLNNNHFKTRSGKEFHTSLVSRILKNPVYIGYKKYNSFDSEKEGFQPYNEKLCIIPNEMYEKAQKIRKSRNNKNQLQDKSNILTKGNLMFSGLARCYYCNSKLTANYLYRNVLRKDGSTYKKVIYRYTCPLNKGKDTVHEQYVWGAKKYDKIIMDEVKKLIESIEIKKLINTTEKNIKSTVLDSLEKNLRDLIKELRRLKNQRWLLSEEIIKVIENKSHFTSEQIGEAIELKEKEIISSEQKISDLNLRVKLFKETASKINGREILDWECLFEEADNDRKKAMLANLINTVQLGRNRVIITFNFFFQEFLENLQKN</sequence>